<feature type="non-terminal residue" evidence="3">
    <location>
        <position position="60"/>
    </location>
</feature>
<dbReference type="Proteomes" id="UP001529510">
    <property type="component" value="Unassembled WGS sequence"/>
</dbReference>
<evidence type="ECO:0000313" key="4">
    <source>
        <dbReference type="Proteomes" id="UP001529510"/>
    </source>
</evidence>
<dbReference type="AlphaFoldDB" id="A0ABD0R592"/>
<protein>
    <recommendedName>
        <fullName evidence="2">ERAP1-like C-terminal domain-containing protein</fullName>
    </recommendedName>
</protein>
<evidence type="ECO:0000259" key="2">
    <source>
        <dbReference type="Pfam" id="PF11838"/>
    </source>
</evidence>
<dbReference type="Gene3D" id="1.10.3480.20">
    <property type="match status" value="1"/>
</dbReference>
<dbReference type="EMBL" id="JAMKFB020000005">
    <property type="protein sequence ID" value="KAL0193596.1"/>
    <property type="molecule type" value="Genomic_DNA"/>
</dbReference>
<gene>
    <name evidence="3" type="ORF">M9458_011892</name>
</gene>
<feature type="domain" description="ERAP1-like C-terminal" evidence="2">
    <location>
        <begin position="10"/>
        <end position="60"/>
    </location>
</feature>
<keyword evidence="4" id="KW-1185">Reference proteome</keyword>
<comment type="caution">
    <text evidence="3">The sequence shown here is derived from an EMBL/GenBank/DDBJ whole genome shotgun (WGS) entry which is preliminary data.</text>
</comment>
<sequence>VLYLPEEVDWIKFNVDMSGYYIVHYEGSGWDDLIMLLKHNHTALSSNDRASLINNAFQLV</sequence>
<accession>A0ABD0R592</accession>
<dbReference type="InterPro" id="IPR050344">
    <property type="entry name" value="Peptidase_M1_aminopeptidases"/>
</dbReference>
<organism evidence="3 4">
    <name type="scientific">Cirrhinus mrigala</name>
    <name type="common">Mrigala</name>
    <dbReference type="NCBI Taxonomy" id="683832"/>
    <lineage>
        <taxon>Eukaryota</taxon>
        <taxon>Metazoa</taxon>
        <taxon>Chordata</taxon>
        <taxon>Craniata</taxon>
        <taxon>Vertebrata</taxon>
        <taxon>Euteleostomi</taxon>
        <taxon>Actinopterygii</taxon>
        <taxon>Neopterygii</taxon>
        <taxon>Teleostei</taxon>
        <taxon>Ostariophysi</taxon>
        <taxon>Cypriniformes</taxon>
        <taxon>Cyprinidae</taxon>
        <taxon>Labeoninae</taxon>
        <taxon>Labeonini</taxon>
        <taxon>Cirrhinus</taxon>
    </lineage>
</organism>
<dbReference type="InterPro" id="IPR024571">
    <property type="entry name" value="ERAP1-like_C_dom"/>
</dbReference>
<comment type="similarity">
    <text evidence="1">Belongs to the peptidase M1 family.</text>
</comment>
<reference evidence="3 4" key="1">
    <citation type="submission" date="2024-05" db="EMBL/GenBank/DDBJ databases">
        <title>Genome sequencing and assembly of Indian major carp, Cirrhinus mrigala (Hamilton, 1822).</title>
        <authorList>
            <person name="Mohindra V."/>
            <person name="Chowdhury L.M."/>
            <person name="Lal K."/>
            <person name="Jena J.K."/>
        </authorList>
    </citation>
    <scope>NUCLEOTIDE SEQUENCE [LARGE SCALE GENOMIC DNA]</scope>
    <source>
        <strain evidence="3">CM1030</strain>
        <tissue evidence="3">Blood</tissue>
    </source>
</reference>
<name>A0ABD0R592_CIRMR</name>
<feature type="non-terminal residue" evidence="3">
    <location>
        <position position="1"/>
    </location>
</feature>
<dbReference type="Pfam" id="PF11838">
    <property type="entry name" value="ERAP1_C"/>
    <property type="match status" value="1"/>
</dbReference>
<proteinExistence type="inferred from homology"/>
<dbReference type="PANTHER" id="PTHR11533:SF156">
    <property type="entry name" value="ENDOPLASMIC RETICULUM AMINOPEPTIDASE 1"/>
    <property type="match status" value="1"/>
</dbReference>
<evidence type="ECO:0000256" key="1">
    <source>
        <dbReference type="ARBA" id="ARBA00010136"/>
    </source>
</evidence>
<dbReference type="Gene3D" id="2.60.40.1910">
    <property type="match status" value="1"/>
</dbReference>
<dbReference type="PANTHER" id="PTHR11533">
    <property type="entry name" value="PROTEASE M1 ZINC METALLOPROTEASE"/>
    <property type="match status" value="1"/>
</dbReference>
<evidence type="ECO:0000313" key="3">
    <source>
        <dbReference type="EMBL" id="KAL0193596.1"/>
    </source>
</evidence>